<dbReference type="RefSeq" id="WP_188677157.1">
    <property type="nucleotide sequence ID" value="NZ_BMJH01000004.1"/>
</dbReference>
<evidence type="ECO:0000313" key="2">
    <source>
        <dbReference type="EMBL" id="GGC75190.1"/>
    </source>
</evidence>
<organism evidence="2 3">
    <name type="scientific">Hoyosella rhizosphaerae</name>
    <dbReference type="NCBI Taxonomy" id="1755582"/>
    <lineage>
        <taxon>Bacteria</taxon>
        <taxon>Bacillati</taxon>
        <taxon>Actinomycetota</taxon>
        <taxon>Actinomycetes</taxon>
        <taxon>Mycobacteriales</taxon>
        <taxon>Hoyosellaceae</taxon>
        <taxon>Hoyosella</taxon>
    </lineage>
</organism>
<reference evidence="2" key="1">
    <citation type="journal article" date="2014" name="Int. J. Syst. Evol. Microbiol.">
        <title>Complete genome sequence of Corynebacterium casei LMG S-19264T (=DSM 44701T), isolated from a smear-ripened cheese.</title>
        <authorList>
            <consortium name="US DOE Joint Genome Institute (JGI-PGF)"/>
            <person name="Walter F."/>
            <person name="Albersmeier A."/>
            <person name="Kalinowski J."/>
            <person name="Ruckert C."/>
        </authorList>
    </citation>
    <scope>NUCLEOTIDE SEQUENCE</scope>
    <source>
        <strain evidence="2">CGMCC 1.15478</strain>
    </source>
</reference>
<dbReference type="Proteomes" id="UP000641514">
    <property type="component" value="Unassembled WGS sequence"/>
</dbReference>
<dbReference type="InterPro" id="IPR005531">
    <property type="entry name" value="Asp23"/>
</dbReference>
<reference evidence="2" key="2">
    <citation type="submission" date="2020-09" db="EMBL/GenBank/DDBJ databases">
        <authorList>
            <person name="Sun Q."/>
            <person name="Zhou Y."/>
        </authorList>
    </citation>
    <scope>NUCLEOTIDE SEQUENCE</scope>
    <source>
        <strain evidence="2">CGMCC 1.15478</strain>
    </source>
</reference>
<evidence type="ECO:0008006" key="4">
    <source>
        <dbReference type="Google" id="ProtNLM"/>
    </source>
</evidence>
<protein>
    <recommendedName>
        <fullName evidence="4">Asp23/Gls24 family envelope stress response protein</fullName>
    </recommendedName>
</protein>
<evidence type="ECO:0000313" key="3">
    <source>
        <dbReference type="Proteomes" id="UP000641514"/>
    </source>
</evidence>
<comment type="caution">
    <text evidence="2">The sequence shown here is derived from an EMBL/GenBank/DDBJ whole genome shotgun (WGS) entry which is preliminary data.</text>
</comment>
<proteinExistence type="inferred from homology"/>
<dbReference type="AlphaFoldDB" id="A0A916UKN4"/>
<name>A0A916UKN4_9ACTN</name>
<accession>A0A916UKN4</accession>
<gene>
    <name evidence="2" type="ORF">GCM10011410_30620</name>
</gene>
<evidence type="ECO:0000256" key="1">
    <source>
        <dbReference type="ARBA" id="ARBA00005721"/>
    </source>
</evidence>
<keyword evidence="3" id="KW-1185">Reference proteome</keyword>
<comment type="similarity">
    <text evidence="1">Belongs to the asp23 family.</text>
</comment>
<dbReference type="Pfam" id="PF03780">
    <property type="entry name" value="Asp23"/>
    <property type="match status" value="1"/>
</dbReference>
<sequence length="131" mass="14323">MGDPAIGDPADLGELTVHDRVIETVTERVVLDTSGVIRSSSAIDRITGREFPRITVVTAGKRTRITVHAAVAWPNPAHTVCQAIHDRILSEVPHLTGLPVDRVDVTAHYVVDTAPPRRRILQGENDDHSRT</sequence>
<dbReference type="EMBL" id="BMJH01000004">
    <property type="protein sequence ID" value="GGC75190.1"/>
    <property type="molecule type" value="Genomic_DNA"/>
</dbReference>